<dbReference type="Gene3D" id="3.90.550.10">
    <property type="entry name" value="Spore Coat Polysaccharide Biosynthesis Protein SpsA, Chain A"/>
    <property type="match status" value="1"/>
</dbReference>
<dbReference type="PANTHER" id="PTHR43179:SF7">
    <property type="entry name" value="RHAMNOSYLTRANSFERASE WBBL"/>
    <property type="match status" value="1"/>
</dbReference>
<dbReference type="InterPro" id="IPR001173">
    <property type="entry name" value="Glyco_trans_2-like"/>
</dbReference>
<gene>
    <name evidence="2" type="ORF">JK629_09565</name>
</gene>
<proteinExistence type="predicted"/>
<dbReference type="SUPFAM" id="SSF53448">
    <property type="entry name" value="Nucleotide-diphospho-sugar transferases"/>
    <property type="match status" value="1"/>
</dbReference>
<dbReference type="RefSeq" id="WP_202335408.1">
    <property type="nucleotide sequence ID" value="NZ_CP068439.1"/>
</dbReference>
<dbReference type="PANTHER" id="PTHR43179">
    <property type="entry name" value="RHAMNOSYLTRANSFERASE WBBL"/>
    <property type="match status" value="1"/>
</dbReference>
<dbReference type="Proteomes" id="UP000629420">
    <property type="component" value="Chromosome"/>
</dbReference>
<dbReference type="CDD" id="cd04186">
    <property type="entry name" value="GT_2_like_c"/>
    <property type="match status" value="1"/>
</dbReference>
<evidence type="ECO:0000313" key="3">
    <source>
        <dbReference type="Proteomes" id="UP000629420"/>
    </source>
</evidence>
<organism evidence="2 3">
    <name type="scientific">Aequorivita iocasae</name>
    <dbReference type="NCBI Taxonomy" id="2803865"/>
    <lineage>
        <taxon>Bacteria</taxon>
        <taxon>Pseudomonadati</taxon>
        <taxon>Bacteroidota</taxon>
        <taxon>Flavobacteriia</taxon>
        <taxon>Flavobacteriales</taxon>
        <taxon>Flavobacteriaceae</taxon>
        <taxon>Aequorivita</taxon>
    </lineage>
</organism>
<reference evidence="2 3" key="1">
    <citation type="submission" date="2021-01" db="EMBL/GenBank/DDBJ databases">
        <title>Aequorivita sp. strain KX20305, a bacterium isolated from the sediment collected at a cold seep field in South China Sea.</title>
        <authorList>
            <person name="Zhang H."/>
            <person name="Li C."/>
        </authorList>
    </citation>
    <scope>NUCLEOTIDE SEQUENCE [LARGE SCALE GENOMIC DNA]</scope>
    <source>
        <strain evidence="2 3">KX20305</strain>
    </source>
</reference>
<evidence type="ECO:0000259" key="1">
    <source>
        <dbReference type="Pfam" id="PF00535"/>
    </source>
</evidence>
<keyword evidence="3" id="KW-1185">Reference proteome</keyword>
<sequence>MKLSVVILNYNVRFFLEQCIRSVQKAIQHWDAEIIVIDNDSKDDSCQMVKTLFPNVVLIENKENVGFSKANNQAVAVAKGEYLCILNPDTAVSEDTFRKTIEYYESVEKIGALGVYLMDGTGNFLPESKRNLPTPKVSLMKLTGFTQKYYANHIIDSEKGEVEVLVGAFMILKKSIYNEVGGFDEDYFMYGEDIDFSYKITNAGYKNHYLGNTTVLHYKGESTKKDDAYFERFYGAMQIFYQKHFNKNFLLGSSVSAGVALAKAVHKISFDKKVEPLPTLDRNYFFTENIELLEKLSESTATIFQMVSKNMHPLVSLENSLLVFDAEYISYAEIFKLMKQLKNKNNLFRIRPAGCNFIIGSDQSDEKGGVVVF</sequence>
<evidence type="ECO:0000313" key="2">
    <source>
        <dbReference type="EMBL" id="QQX75591.1"/>
    </source>
</evidence>
<feature type="domain" description="Glycosyltransferase 2-like" evidence="1">
    <location>
        <begin position="4"/>
        <end position="180"/>
    </location>
</feature>
<protein>
    <submittedName>
        <fullName evidence="2">Glycosyltransferase family 2 protein</fullName>
    </submittedName>
</protein>
<dbReference type="Pfam" id="PF00535">
    <property type="entry name" value="Glycos_transf_2"/>
    <property type="match status" value="1"/>
</dbReference>
<name>A0ABX7DNC3_9FLAO</name>
<dbReference type="EMBL" id="CP068439">
    <property type="protein sequence ID" value="QQX75591.1"/>
    <property type="molecule type" value="Genomic_DNA"/>
</dbReference>
<dbReference type="InterPro" id="IPR029044">
    <property type="entry name" value="Nucleotide-diphossugar_trans"/>
</dbReference>
<accession>A0ABX7DNC3</accession>